<evidence type="ECO:0008006" key="6">
    <source>
        <dbReference type="Google" id="ProtNLM"/>
    </source>
</evidence>
<dbReference type="RefSeq" id="WP_246409322.1">
    <property type="nucleotide sequence ID" value="NZ_JACHIP010000005.1"/>
</dbReference>
<evidence type="ECO:0000259" key="3">
    <source>
        <dbReference type="Pfam" id="PF20736"/>
    </source>
</evidence>
<proteinExistence type="predicted"/>
<evidence type="ECO:0000256" key="1">
    <source>
        <dbReference type="SAM" id="MobiDB-lite"/>
    </source>
</evidence>
<feature type="region of interest" description="Disordered" evidence="1">
    <location>
        <begin position="35"/>
        <end position="64"/>
    </location>
</feature>
<dbReference type="InterPro" id="IPR049046">
    <property type="entry name" value="Beta-AFase-like_GH127_middle"/>
</dbReference>
<dbReference type="PANTHER" id="PTHR43465:SF2">
    <property type="entry name" value="DUF1680 DOMAIN PROTEIN (AFU_ORTHOLOGUE AFUA_1G08910)"/>
    <property type="match status" value="1"/>
</dbReference>
<gene>
    <name evidence="4" type="ORF">HDF16_004064</name>
</gene>
<dbReference type="Pfam" id="PF07944">
    <property type="entry name" value="Beta-AFase-like_GH127_cat"/>
    <property type="match status" value="1"/>
</dbReference>
<dbReference type="PANTHER" id="PTHR43465">
    <property type="entry name" value="DUF1680 DOMAIN PROTEIN (AFU_ORTHOLOGUE AFUA_1G08910)"/>
    <property type="match status" value="1"/>
</dbReference>
<dbReference type="InterPro" id="IPR008928">
    <property type="entry name" value="6-hairpin_glycosidase_sf"/>
</dbReference>
<evidence type="ECO:0000313" key="4">
    <source>
        <dbReference type="EMBL" id="MBB5059341.1"/>
    </source>
</evidence>
<dbReference type="SUPFAM" id="SSF48208">
    <property type="entry name" value="Six-hairpin glycosidases"/>
    <property type="match status" value="1"/>
</dbReference>
<organism evidence="4 5">
    <name type="scientific">Granulicella aggregans</name>
    <dbReference type="NCBI Taxonomy" id="474949"/>
    <lineage>
        <taxon>Bacteria</taxon>
        <taxon>Pseudomonadati</taxon>
        <taxon>Acidobacteriota</taxon>
        <taxon>Terriglobia</taxon>
        <taxon>Terriglobales</taxon>
        <taxon>Acidobacteriaceae</taxon>
        <taxon>Granulicella</taxon>
    </lineage>
</organism>
<feature type="domain" description="Non-reducing end beta-L-arabinofuranosidase-like GH127 catalytic" evidence="2">
    <location>
        <begin position="135"/>
        <end position="445"/>
    </location>
</feature>
<reference evidence="4 5" key="1">
    <citation type="submission" date="2020-08" db="EMBL/GenBank/DDBJ databases">
        <title>Genomic Encyclopedia of Type Strains, Phase IV (KMG-V): Genome sequencing to study the core and pangenomes of soil and plant-associated prokaryotes.</title>
        <authorList>
            <person name="Whitman W."/>
        </authorList>
    </citation>
    <scope>NUCLEOTIDE SEQUENCE [LARGE SCALE GENOMIC DNA]</scope>
    <source>
        <strain evidence="4 5">M8UP14</strain>
    </source>
</reference>
<feature type="compositionally biased region" description="Basic and acidic residues" evidence="1">
    <location>
        <begin position="35"/>
        <end position="44"/>
    </location>
</feature>
<accession>A0A7W8E576</accession>
<evidence type="ECO:0000259" key="2">
    <source>
        <dbReference type="Pfam" id="PF07944"/>
    </source>
</evidence>
<dbReference type="Proteomes" id="UP000540989">
    <property type="component" value="Unassembled WGS sequence"/>
</dbReference>
<protein>
    <recommendedName>
        <fullName evidence="6">DUF1680 family protein</fullName>
    </recommendedName>
</protein>
<keyword evidence="5" id="KW-1185">Reference proteome</keyword>
<dbReference type="InterPro" id="IPR012878">
    <property type="entry name" value="Beta-AFase-like_GH127_cat"/>
</dbReference>
<dbReference type="EMBL" id="JACHIP010000005">
    <property type="protein sequence ID" value="MBB5059341.1"/>
    <property type="molecule type" value="Genomic_DNA"/>
</dbReference>
<name>A0A7W8E576_9BACT</name>
<dbReference type="PROSITE" id="PS51318">
    <property type="entry name" value="TAT"/>
    <property type="match status" value="1"/>
</dbReference>
<dbReference type="AlphaFoldDB" id="A0A7W8E576"/>
<dbReference type="Pfam" id="PF20736">
    <property type="entry name" value="Glyco_hydro127M"/>
    <property type="match status" value="1"/>
</dbReference>
<feature type="domain" description="Non-reducing end beta-L-arabinofuranosidase-like GH127 middle" evidence="3">
    <location>
        <begin position="459"/>
        <end position="551"/>
    </location>
</feature>
<dbReference type="InterPro" id="IPR049174">
    <property type="entry name" value="Beta-AFase-like"/>
</dbReference>
<evidence type="ECO:0000313" key="5">
    <source>
        <dbReference type="Proteomes" id="UP000540989"/>
    </source>
</evidence>
<sequence>MTLLERRDLLKLLAGAAAGVAFQEKAAYAMETRAVAKDPNETKSSKGPGMEAPRNVRKASKNRTPLAPNAFDMLPLGSVRPAGWLRRQLEIQATGLGGHLDETWDDVGSNSGWLGGTGESWERGPYFLDGLIPLAYLLDDDRLKAKAQRYIDWTLTHQLPNGMIGPASNDDWWPRMVMLKALIQYEEATGDPRVIPVLMRYFAHQLEALPGRPLRDWGKFRWQDNALAVIWLYNRNGDPKLIELARLLHKQGFDWQTDFADFKHTQRITPEMIKSKGDDGLGDFALSTHGVNNGQALKAAPVWSVVSGQETDRRGLEQMLSALDTYHGLPNGMFSCDEHFAGRDPSQGSELCTVVETMFSLEQSLAILGDASLGDRLEQIAFNALPGTFTDDMWAHQYNQEPNQVEVSLHQKPWTTDGPESNLYGLEPNFGCCAANFHQGWPKFAASLWMASQDGGLVAAAYSPCVVHTVLGDTPVEMVEETEYPFRGSIRITVNPETQIKFPLRLRIPTWAKEAKITVNGQSHQPPAQAGFAKIDRVWKAGDAVEVVFPMEPRVKRGGFRNSVSVERGPLVFSYPIGEDWVKLRTRGMTADWQVFPTSQWNYALAMNGTNAHGLVVEEHPVGGTPFALNGTPVKLQVTARKMSTWRAVDGVADPVPESPVTSDETEETITLVPYGAAKLRITAFPHLKS</sequence>
<dbReference type="GO" id="GO:0005975">
    <property type="term" value="P:carbohydrate metabolic process"/>
    <property type="evidence" value="ECO:0007669"/>
    <property type="project" value="InterPro"/>
</dbReference>
<comment type="caution">
    <text evidence="4">The sequence shown here is derived from an EMBL/GenBank/DDBJ whole genome shotgun (WGS) entry which is preliminary data.</text>
</comment>
<dbReference type="InterPro" id="IPR006311">
    <property type="entry name" value="TAT_signal"/>
</dbReference>